<reference evidence="1 2" key="1">
    <citation type="submission" date="2015-10" db="EMBL/GenBank/DDBJ databases">
        <title>Draft genome sequence of Streptomyces pseudovenezuelae DSM 40212, type strain for the species Streptomyces pseudovenezuelae.</title>
        <authorList>
            <person name="Ruckert C."/>
            <person name="Winkler A."/>
            <person name="Kalinowski J."/>
            <person name="Kampfer P."/>
            <person name="Glaeser S."/>
        </authorList>
    </citation>
    <scope>NUCLEOTIDE SEQUENCE [LARGE SCALE GENOMIC DNA]</scope>
    <source>
        <strain evidence="1 2">DSM 40212</strain>
    </source>
</reference>
<comment type="caution">
    <text evidence="1">The sequence shown here is derived from an EMBL/GenBank/DDBJ whole genome shotgun (WGS) entry which is preliminary data.</text>
</comment>
<gene>
    <name evidence="1" type="ORF">AQI94_21870</name>
</gene>
<dbReference type="EMBL" id="LMWM01000024">
    <property type="protein sequence ID" value="KUM86437.1"/>
    <property type="molecule type" value="Genomic_DNA"/>
</dbReference>
<evidence type="ECO:0000313" key="1">
    <source>
        <dbReference type="EMBL" id="KUM86437.1"/>
    </source>
</evidence>
<dbReference type="Proteomes" id="UP000053039">
    <property type="component" value="Unassembled WGS sequence"/>
</dbReference>
<sequence>MPRLRIQVAHWHRRALVLTDTPDPDCPVCEGDGGTEYPYGDYDTGEYAGSDWDPCWCWNENRRWTLLPLPHRPRWMRRRTRHADPWTTEPPF</sequence>
<accession>A0A117PQQ9</accession>
<evidence type="ECO:0000313" key="2">
    <source>
        <dbReference type="Proteomes" id="UP000053039"/>
    </source>
</evidence>
<organism evidence="1 2">
    <name type="scientific">Streptomyces pseudovenezuelae</name>
    <dbReference type="NCBI Taxonomy" id="67350"/>
    <lineage>
        <taxon>Bacteria</taxon>
        <taxon>Bacillati</taxon>
        <taxon>Actinomycetota</taxon>
        <taxon>Actinomycetes</taxon>
        <taxon>Kitasatosporales</taxon>
        <taxon>Streptomycetaceae</taxon>
        <taxon>Streptomyces</taxon>
        <taxon>Streptomyces aurantiacus group</taxon>
    </lineage>
</organism>
<name>A0A117PQQ9_9ACTN</name>
<protein>
    <submittedName>
        <fullName evidence="1">Uncharacterized protein</fullName>
    </submittedName>
</protein>
<dbReference type="AlphaFoldDB" id="A0A117PQQ9"/>
<dbReference type="OrthoDB" id="4329384at2"/>
<proteinExistence type="predicted"/>